<protein>
    <submittedName>
        <fullName evidence="3">SECRETED 45 kDa PROTEIN CYCLE, PEPTIDOGLYCAN, CHAP, CELL</fullName>
    </submittedName>
</protein>
<name>A0A8S5V3K7_9CAUD</name>
<evidence type="ECO:0000256" key="2">
    <source>
        <dbReference type="SAM" id="Phobius"/>
    </source>
</evidence>
<evidence type="ECO:0000313" key="3">
    <source>
        <dbReference type="EMBL" id="DAG01195.1"/>
    </source>
</evidence>
<dbReference type="Pfam" id="PF20186">
    <property type="entry name" value="DUF6549"/>
    <property type="match status" value="1"/>
</dbReference>
<keyword evidence="1" id="KW-0175">Coiled coil</keyword>
<sequence>MPLLRREKRIWAAEEGRNNHTMRKYLIIACLLLVIAVGFLFNKVKRQKVELDRKQNNIEALNLEATRYRTEKGQFAEQIRSLSLKKSELELFNSDLQETVKDLKIKLRDVKSAHTVETKLEIRTVTKTIRDTIPGIYRFEYYDGWNRIEGKVSPDSTEINNSSVDSLAVINHIKQKRFLFFRIGKPKILTTVTNRNPKNSIHVTFSANFD</sequence>
<accession>A0A8S5V3K7</accession>
<organism evidence="3">
    <name type="scientific">Siphoviridae sp. ctt0c4</name>
    <dbReference type="NCBI Taxonomy" id="2825702"/>
    <lineage>
        <taxon>Viruses</taxon>
        <taxon>Duplodnaviria</taxon>
        <taxon>Heunggongvirae</taxon>
        <taxon>Uroviricota</taxon>
        <taxon>Caudoviricetes</taxon>
    </lineage>
</organism>
<feature type="coiled-coil region" evidence="1">
    <location>
        <begin position="44"/>
        <end position="113"/>
    </location>
</feature>
<feature type="transmembrane region" description="Helical" evidence="2">
    <location>
        <begin position="25"/>
        <end position="44"/>
    </location>
</feature>
<evidence type="ECO:0000256" key="1">
    <source>
        <dbReference type="SAM" id="Coils"/>
    </source>
</evidence>
<keyword evidence="2" id="KW-0812">Transmembrane</keyword>
<reference evidence="3" key="1">
    <citation type="journal article" date="2021" name="Proc. Natl. Acad. Sci. U.S.A.">
        <title>A Catalog of Tens of Thousands of Viruses from Human Metagenomes Reveals Hidden Associations with Chronic Diseases.</title>
        <authorList>
            <person name="Tisza M.J."/>
            <person name="Buck C.B."/>
        </authorList>
    </citation>
    <scope>NUCLEOTIDE SEQUENCE</scope>
    <source>
        <strain evidence="3">Ctt0c4</strain>
    </source>
</reference>
<dbReference type="InterPro" id="IPR046679">
    <property type="entry name" value="DUF6549"/>
</dbReference>
<dbReference type="EMBL" id="BK016188">
    <property type="protein sequence ID" value="DAG01195.1"/>
    <property type="molecule type" value="Genomic_DNA"/>
</dbReference>
<proteinExistence type="predicted"/>
<keyword evidence="2" id="KW-0472">Membrane</keyword>
<keyword evidence="2" id="KW-1133">Transmembrane helix</keyword>